<comment type="similarity">
    <text evidence="7">Belongs to the binding-protein-dependent transport system permease family.</text>
</comment>
<dbReference type="OrthoDB" id="9771544at2"/>
<feature type="transmembrane region" description="Helical" evidence="7">
    <location>
        <begin position="21"/>
        <end position="46"/>
    </location>
</feature>
<dbReference type="AlphaFoldDB" id="A0A4R1R7B3"/>
<proteinExistence type="inferred from homology"/>
<dbReference type="GO" id="GO:0055085">
    <property type="term" value="P:transmembrane transport"/>
    <property type="evidence" value="ECO:0007669"/>
    <property type="project" value="InterPro"/>
</dbReference>
<keyword evidence="6 7" id="KW-0472">Membrane</keyword>
<reference evidence="9 10" key="1">
    <citation type="submission" date="2019-03" db="EMBL/GenBank/DDBJ databases">
        <title>Genomic Encyclopedia of Type Strains, Phase IV (KMG-IV): sequencing the most valuable type-strain genomes for metagenomic binning, comparative biology and taxonomic classification.</title>
        <authorList>
            <person name="Goeker M."/>
        </authorList>
    </citation>
    <scope>NUCLEOTIDE SEQUENCE [LARGE SCALE GENOMIC DNA]</scope>
    <source>
        <strain evidence="9 10">LX-B</strain>
    </source>
</reference>
<feature type="transmembrane region" description="Helical" evidence="7">
    <location>
        <begin position="86"/>
        <end position="113"/>
    </location>
</feature>
<dbReference type="PANTHER" id="PTHR43744:SF8">
    <property type="entry name" value="SN-GLYCEROL-3-PHOSPHATE TRANSPORT SYSTEM PERMEASE PROTEIN UGPE"/>
    <property type="match status" value="1"/>
</dbReference>
<evidence type="ECO:0000256" key="5">
    <source>
        <dbReference type="ARBA" id="ARBA00022989"/>
    </source>
</evidence>
<dbReference type="InterPro" id="IPR035906">
    <property type="entry name" value="MetI-like_sf"/>
</dbReference>
<protein>
    <submittedName>
        <fullName evidence="9">Multiple sugar transport system permease protein</fullName>
    </submittedName>
</protein>
<dbReference type="Pfam" id="PF00528">
    <property type="entry name" value="BPD_transp_1"/>
    <property type="match status" value="1"/>
</dbReference>
<dbReference type="InterPro" id="IPR000515">
    <property type="entry name" value="MetI-like"/>
</dbReference>
<evidence type="ECO:0000256" key="6">
    <source>
        <dbReference type="ARBA" id="ARBA00023136"/>
    </source>
</evidence>
<name>A0A4R1R7B3_HYDET</name>
<dbReference type="GO" id="GO:0005886">
    <property type="term" value="C:plasma membrane"/>
    <property type="evidence" value="ECO:0007669"/>
    <property type="project" value="UniProtKB-SubCell"/>
</dbReference>
<keyword evidence="5 7" id="KW-1133">Transmembrane helix</keyword>
<evidence type="ECO:0000256" key="4">
    <source>
        <dbReference type="ARBA" id="ARBA00022692"/>
    </source>
</evidence>
<feature type="transmembrane region" description="Helical" evidence="7">
    <location>
        <begin position="198"/>
        <end position="221"/>
    </location>
</feature>
<dbReference type="CDD" id="cd06261">
    <property type="entry name" value="TM_PBP2"/>
    <property type="match status" value="1"/>
</dbReference>
<dbReference type="PANTHER" id="PTHR43744">
    <property type="entry name" value="ABC TRANSPORTER PERMEASE PROTEIN MG189-RELATED-RELATED"/>
    <property type="match status" value="1"/>
</dbReference>
<accession>A0A4R1R7B3</accession>
<dbReference type="Gene3D" id="1.10.3720.10">
    <property type="entry name" value="MetI-like"/>
    <property type="match status" value="1"/>
</dbReference>
<evidence type="ECO:0000313" key="10">
    <source>
        <dbReference type="Proteomes" id="UP000295008"/>
    </source>
</evidence>
<comment type="caution">
    <text evidence="9">The sequence shown here is derived from an EMBL/GenBank/DDBJ whole genome shotgun (WGS) entry which is preliminary data.</text>
</comment>
<feature type="transmembrane region" description="Helical" evidence="7">
    <location>
        <begin position="125"/>
        <end position="145"/>
    </location>
</feature>
<dbReference type="PROSITE" id="PS50928">
    <property type="entry name" value="ABC_TM1"/>
    <property type="match status" value="1"/>
</dbReference>
<dbReference type="RefSeq" id="WP_132016299.1">
    <property type="nucleotide sequence ID" value="NZ_SLUN01000034.1"/>
</dbReference>
<evidence type="ECO:0000256" key="3">
    <source>
        <dbReference type="ARBA" id="ARBA00022475"/>
    </source>
</evidence>
<evidence type="ECO:0000256" key="7">
    <source>
        <dbReference type="RuleBase" id="RU363032"/>
    </source>
</evidence>
<dbReference type="Proteomes" id="UP000295008">
    <property type="component" value="Unassembled WGS sequence"/>
</dbReference>
<evidence type="ECO:0000259" key="8">
    <source>
        <dbReference type="PROSITE" id="PS50928"/>
    </source>
</evidence>
<evidence type="ECO:0000256" key="2">
    <source>
        <dbReference type="ARBA" id="ARBA00022448"/>
    </source>
</evidence>
<feature type="domain" description="ABC transmembrane type-1" evidence="8">
    <location>
        <begin position="88"/>
        <end position="278"/>
    </location>
</feature>
<evidence type="ECO:0000256" key="1">
    <source>
        <dbReference type="ARBA" id="ARBA00004651"/>
    </source>
</evidence>
<keyword evidence="10" id="KW-1185">Reference proteome</keyword>
<sequence length="293" mass="33454">MKLLRNFSARLPFGSNAGRKVAFKSLGTVIMAVLGLAMLVPFFWMISTSLKIQGDVYKFPVEWFPKLPQFGNYKTVWLDQDPPFFIYYWNSIKIAVICVIGDLITSSLAAYAFARLQFKGRDQLFLLYLVTMMIPFQVLMVPQFMLFRWMGIYNTHWALILPRLFTPLGTFLLRQYFLTVPFELSEAARVDGASEFRTFWQIVLPLAKPALASLAILSFVWRWNDYEGPLIFLTNRQLYTVPLGLTNFIDEAGNQQDTLIMAASVSAFLPILIVFLLGQKYFIEGITAGSVKG</sequence>
<gene>
    <name evidence="9" type="ORF">EDC14_103450</name>
</gene>
<dbReference type="SUPFAM" id="SSF161098">
    <property type="entry name" value="MetI-like"/>
    <property type="match status" value="1"/>
</dbReference>
<feature type="transmembrane region" description="Helical" evidence="7">
    <location>
        <begin position="157"/>
        <end position="177"/>
    </location>
</feature>
<dbReference type="EMBL" id="SLUN01000034">
    <property type="protein sequence ID" value="TCL61494.1"/>
    <property type="molecule type" value="Genomic_DNA"/>
</dbReference>
<keyword evidence="4 7" id="KW-0812">Transmembrane</keyword>
<feature type="transmembrane region" description="Helical" evidence="7">
    <location>
        <begin position="258"/>
        <end position="277"/>
    </location>
</feature>
<evidence type="ECO:0000313" key="9">
    <source>
        <dbReference type="EMBL" id="TCL61494.1"/>
    </source>
</evidence>
<keyword evidence="3" id="KW-1003">Cell membrane</keyword>
<keyword evidence="2 7" id="KW-0813">Transport</keyword>
<comment type="subcellular location">
    <subcellularLocation>
        <location evidence="1 7">Cell membrane</location>
        <topology evidence="1 7">Multi-pass membrane protein</topology>
    </subcellularLocation>
</comment>
<keyword evidence="9" id="KW-0762">Sugar transport</keyword>
<organism evidence="9 10">
    <name type="scientific">Hydrogenispora ethanolica</name>
    <dbReference type="NCBI Taxonomy" id="1082276"/>
    <lineage>
        <taxon>Bacteria</taxon>
        <taxon>Bacillati</taxon>
        <taxon>Bacillota</taxon>
        <taxon>Hydrogenispora</taxon>
    </lineage>
</organism>